<proteinExistence type="predicted"/>
<dbReference type="RefSeq" id="WP_248389107.1">
    <property type="nucleotide sequence ID" value="NZ_CP096203.1"/>
</dbReference>
<evidence type="ECO:0000256" key="1">
    <source>
        <dbReference type="SAM" id="SignalP"/>
    </source>
</evidence>
<evidence type="ECO:0000313" key="3">
    <source>
        <dbReference type="Proteomes" id="UP000830552"/>
    </source>
</evidence>
<keyword evidence="3" id="KW-1185">Reference proteome</keyword>
<reference evidence="2" key="1">
    <citation type="submission" date="2022-04" db="EMBL/GenBank/DDBJ databases">
        <title>Evolutionary, genomic, and biogeographic characterization of Chryseobacterium nepalense represented by a plastic-degrading bacterium AC3.</title>
        <authorList>
            <person name="Yin Z."/>
            <person name="Liu X."/>
            <person name="Wang D."/>
            <person name="Xie Z."/>
        </authorList>
    </citation>
    <scope>NUCLEOTIDE SEQUENCE</scope>
    <source>
        <strain evidence="2">AC3</strain>
    </source>
</reference>
<accession>A0ABY4K143</accession>
<dbReference type="Proteomes" id="UP000830552">
    <property type="component" value="Chromosome"/>
</dbReference>
<dbReference type="PROSITE" id="PS51257">
    <property type="entry name" value="PROKAR_LIPOPROTEIN"/>
    <property type="match status" value="1"/>
</dbReference>
<feature type="chain" id="PRO_5045464707" evidence="1">
    <location>
        <begin position="25"/>
        <end position="538"/>
    </location>
</feature>
<sequence length="538" mass="59001">MKNKFFLWLSLLITLSIISYSCRNEDLAKDEANPQRNNADFFKHQSNLYSKAGIDYVNILETYNRETDFLSTIPDQEGMPLWEKMQVLDVDDKAVLYVPLSSDNISLSSLILVTVDENNKVSVLRNFTNDYLKIYTYNTDYPADKRRFLMDTFIEMDFLCFKQQEFTNLPTDLYKGSAEYNRLNIVEVTKESMNNGKFIYGSLCATMHVCVNGCTLLTCDYNNCQHQGKCHVWKSCANTVDWVDDPTTFYPSAPSCGPGCGGGGGGTPGSGGAPPKDPCALTGGNKPFYRMLTGCNNNGNTDLPTLDDPCQKTNDMLARPNVQQGIANVKANAALTLTNPTTGEIGFKENKDGTVVPADVNSAHQVVYNNVINGYGGYHNHTATGIHMVSPPDIVDTLFGFAAAQSVNDGVGNAYYGMIAAESCSSCSGGIKYVHYVIRYSGTGSELGNFVYSPTQMTQFIIDYRKTASDLVDPYISGTTYSNSLGDLNEKGLEKLFFNTLQNMGLTGKVVLQRIENSGIVYNVTQDSAGTITATPCP</sequence>
<name>A0ABY4K143_9FLAO</name>
<feature type="signal peptide" evidence="1">
    <location>
        <begin position="1"/>
        <end position="24"/>
    </location>
</feature>
<keyword evidence="1" id="KW-0732">Signal</keyword>
<protein>
    <submittedName>
        <fullName evidence="2">Uncharacterized protein</fullName>
    </submittedName>
</protein>
<dbReference type="EMBL" id="CP096203">
    <property type="protein sequence ID" value="UPQ74522.1"/>
    <property type="molecule type" value="Genomic_DNA"/>
</dbReference>
<gene>
    <name evidence="2" type="ORF">M0D58_10705</name>
</gene>
<evidence type="ECO:0000313" key="2">
    <source>
        <dbReference type="EMBL" id="UPQ74522.1"/>
    </source>
</evidence>
<organism evidence="2 3">
    <name type="scientific">Chryseobacterium nepalense</name>
    <dbReference type="NCBI Taxonomy" id="1854498"/>
    <lineage>
        <taxon>Bacteria</taxon>
        <taxon>Pseudomonadati</taxon>
        <taxon>Bacteroidota</taxon>
        <taxon>Flavobacteriia</taxon>
        <taxon>Flavobacteriales</taxon>
        <taxon>Weeksellaceae</taxon>
        <taxon>Chryseobacterium group</taxon>
        <taxon>Chryseobacterium</taxon>
    </lineage>
</organism>